<feature type="domain" description="Polysaccharide pyruvyl transferase" evidence="1">
    <location>
        <begin position="13"/>
        <end position="303"/>
    </location>
</feature>
<proteinExistence type="predicted"/>
<evidence type="ECO:0000313" key="3">
    <source>
        <dbReference type="Proteomes" id="UP001292913"/>
    </source>
</evidence>
<keyword evidence="2" id="KW-0808">Transferase</keyword>
<keyword evidence="2" id="KW-0328">Glycosyltransferase</keyword>
<dbReference type="RefSeq" id="WP_258979932.1">
    <property type="nucleotide sequence ID" value="NZ_JARZAK010000019.1"/>
</dbReference>
<evidence type="ECO:0000313" key="2">
    <source>
        <dbReference type="EMBL" id="MDY7260126.1"/>
    </source>
</evidence>
<sequence length="367" mass="43357">MKIEVITLHGVWNYGSVLQALATQYFFEQLGYTVEFINYKRNDFRSIGNYLCYTCKDDPFWKSILKSLVLLPTVIHWKRMFGIFCTRNLNISKREYITNADFYDHTPQADIYCTGSDQVWNSTLNSGTLPHFFLDFVPEGKKRISFSSSFGKELLDDWEIDEVRRLLNRYDYITCRESSGVNICHSLGLKQVHRILDPTLLLSSKYWKKFVHSRPVKQKYLLVYQLHKEEGMDDYLKEIAYRCQLKIVRVCYRYDEIRKQGYPLLIPTIDILLSAIYYASLVVTDSFHVTAFSTNFQKDFISVIPAKQFGGRIYDLLTLTGLKARAICQFDDFSPLDNIIDWQYVERVYDMERKTTTRFFEKMLKDK</sequence>
<dbReference type="EC" id="2.4.-.-" evidence="2"/>
<accession>A0ABU5HW47</accession>
<dbReference type="Proteomes" id="UP001292913">
    <property type="component" value="Unassembled WGS sequence"/>
</dbReference>
<organism evidence="2 3">
    <name type="scientific">Bacteroides vicugnae</name>
    <dbReference type="NCBI Taxonomy" id="3037989"/>
    <lineage>
        <taxon>Bacteria</taxon>
        <taxon>Pseudomonadati</taxon>
        <taxon>Bacteroidota</taxon>
        <taxon>Bacteroidia</taxon>
        <taxon>Bacteroidales</taxon>
        <taxon>Bacteroidaceae</taxon>
        <taxon>Bacteroides</taxon>
    </lineage>
</organism>
<reference evidence="2 3" key="1">
    <citation type="submission" date="2023-04" db="EMBL/GenBank/DDBJ databases">
        <title>Bacteroides pacosi sp. nov., isolated from the fecal material of an alpaca.</title>
        <authorList>
            <person name="Miller S."/>
            <person name="Hendry M."/>
            <person name="King J."/>
            <person name="Sankaranarayanan K."/>
            <person name="Lawson P.A."/>
        </authorList>
    </citation>
    <scope>NUCLEOTIDE SEQUENCE [LARGE SCALE GENOMIC DNA]</scope>
    <source>
        <strain evidence="2 3">A2-P53</strain>
    </source>
</reference>
<dbReference type="Pfam" id="PF04230">
    <property type="entry name" value="PS_pyruv_trans"/>
    <property type="match status" value="1"/>
</dbReference>
<dbReference type="InterPro" id="IPR007345">
    <property type="entry name" value="Polysacch_pyruvyl_Trfase"/>
</dbReference>
<keyword evidence="3" id="KW-1185">Reference proteome</keyword>
<name>A0ABU5HW47_9BACE</name>
<dbReference type="GO" id="GO:0016757">
    <property type="term" value="F:glycosyltransferase activity"/>
    <property type="evidence" value="ECO:0007669"/>
    <property type="project" value="UniProtKB-KW"/>
</dbReference>
<dbReference type="EMBL" id="JARZAK010000019">
    <property type="protein sequence ID" value="MDY7260126.1"/>
    <property type="molecule type" value="Genomic_DNA"/>
</dbReference>
<comment type="caution">
    <text evidence="2">The sequence shown here is derived from an EMBL/GenBank/DDBJ whole genome shotgun (WGS) entry which is preliminary data.</text>
</comment>
<evidence type="ECO:0000259" key="1">
    <source>
        <dbReference type="Pfam" id="PF04230"/>
    </source>
</evidence>
<gene>
    <name evidence="2" type="ORF">QHG74_20650</name>
</gene>
<protein>
    <submittedName>
        <fullName evidence="2">Polysaccharide pyruvyl transferase family protein</fullName>
        <ecNumber evidence="2">2.4.-.-</ecNumber>
    </submittedName>
</protein>